<proteinExistence type="predicted"/>
<protein>
    <recommendedName>
        <fullName evidence="3">PIR Superfamily Protein</fullName>
    </recommendedName>
</protein>
<dbReference type="Pfam" id="PF05795">
    <property type="entry name" value="Plasmodium_Vir"/>
    <property type="match status" value="2"/>
</dbReference>
<dbReference type="AlphaFoldDB" id="A0A0J9SDF3"/>
<dbReference type="OrthoDB" id="388072at2759"/>
<name>A0A0J9SDF3_PLAVI</name>
<dbReference type="EMBL" id="KQ234261">
    <property type="protein sequence ID" value="KMZ80975.1"/>
    <property type="molecule type" value="Genomic_DNA"/>
</dbReference>
<sequence>MEEQEDNDLDPYYKLNESLKEITIPKNTNLEKYFKTLDGVKDIDPILVPDEDGNPVFHDGFGDDHFSITDGVVNFDLQHIFDEDTDDTDVTDDTKDIESIRNAYYTFIKNYLFYDKKASDTSFFTGDSTKKCFYFKYWFYYYLIKNQISESIINEIFNHFFGENGEDDILKGYREQHSETCPIYRMELDKIKNIKILYDYLENYKNATNKSNIEEKIKESECCNSFNELIEEYNKKVACVSTDNNKDYCSELEYCRKIYQEIELKVLECVNNGKSKEPVSGEHGDTTTMGERGNGKAVEETRGQQSDNELEVLQNSPLYNLYIKFNNNDSLGGYASTCSILPKKTPSKKSEFQDLCKKLLRNREILKDQSDHSATKIDKCKYLNYWFYDQVLTNKFTHEMLLSLLVNGRGIILIQQKIFDKSEILETHNEFCKYYKTTNIANAAESVSFSKLCLDYISGCTNEDEKIKKICSANGTLLCKLLKENICSTERENSLCKMENKVLSIEIAQELPGTRTDKEMNGHANFQGSVNEYLPRAGSEHLPHAESNDSRVFMSKIVTPSCGALGVTSFLYLLFKVNIFSK</sequence>
<organism evidence="1 2">
    <name type="scientific">Plasmodium vivax India VII</name>
    <dbReference type="NCBI Taxonomy" id="1077284"/>
    <lineage>
        <taxon>Eukaryota</taxon>
        <taxon>Sar</taxon>
        <taxon>Alveolata</taxon>
        <taxon>Apicomplexa</taxon>
        <taxon>Aconoidasida</taxon>
        <taxon>Haemosporida</taxon>
        <taxon>Plasmodiidae</taxon>
        <taxon>Plasmodium</taxon>
        <taxon>Plasmodium (Plasmodium)</taxon>
    </lineage>
</organism>
<evidence type="ECO:0000313" key="2">
    <source>
        <dbReference type="Proteomes" id="UP000053562"/>
    </source>
</evidence>
<gene>
    <name evidence="1" type="ORF">PVIIG_04493</name>
</gene>
<evidence type="ECO:0000313" key="1">
    <source>
        <dbReference type="EMBL" id="KMZ80975.1"/>
    </source>
</evidence>
<dbReference type="InterPro" id="IPR008780">
    <property type="entry name" value="Plasmodium_Vir"/>
</dbReference>
<dbReference type="Proteomes" id="UP000053562">
    <property type="component" value="Unassembled WGS sequence"/>
</dbReference>
<evidence type="ECO:0008006" key="3">
    <source>
        <dbReference type="Google" id="ProtNLM"/>
    </source>
</evidence>
<accession>A0A0J9SDF3</accession>
<reference evidence="1 2" key="1">
    <citation type="submission" date="2011-08" db="EMBL/GenBank/DDBJ databases">
        <title>The Genome Sequence of Plasmodium vivax India VII.</title>
        <authorList>
            <consortium name="The Broad Institute Genome Sequencing Platform"/>
            <consortium name="The Broad Institute Genome Sequencing Center for Infectious Disease"/>
            <person name="Neafsey D."/>
            <person name="Carlton J."/>
            <person name="Barnwell J."/>
            <person name="Collins W."/>
            <person name="Escalante A."/>
            <person name="Mullikin J."/>
            <person name="Saul A."/>
            <person name="Guigo R."/>
            <person name="Camara F."/>
            <person name="Young S.K."/>
            <person name="Zeng Q."/>
            <person name="Gargeya S."/>
            <person name="Fitzgerald M."/>
            <person name="Haas B."/>
            <person name="Abouelleil A."/>
            <person name="Alvarado L."/>
            <person name="Arachchi H.M."/>
            <person name="Berlin A."/>
            <person name="Brown A."/>
            <person name="Chapman S.B."/>
            <person name="Chen Z."/>
            <person name="Dunbar C."/>
            <person name="Freedman E."/>
            <person name="Gearin G."/>
            <person name="Gellesch M."/>
            <person name="Goldberg J."/>
            <person name="Griggs A."/>
            <person name="Gujja S."/>
            <person name="Heiman D."/>
            <person name="Howarth C."/>
            <person name="Larson L."/>
            <person name="Lui A."/>
            <person name="MacDonald P.J.P."/>
            <person name="Montmayeur A."/>
            <person name="Murphy C."/>
            <person name="Neiman D."/>
            <person name="Pearson M."/>
            <person name="Priest M."/>
            <person name="Roberts A."/>
            <person name="Saif S."/>
            <person name="Shea T."/>
            <person name="Shenoy N."/>
            <person name="Sisk P."/>
            <person name="Stolte C."/>
            <person name="Sykes S."/>
            <person name="Wortman J."/>
            <person name="Nusbaum C."/>
            <person name="Birren B."/>
        </authorList>
    </citation>
    <scope>NUCLEOTIDE SEQUENCE [LARGE SCALE GENOMIC DNA]</scope>
    <source>
        <strain evidence="1 2">India VII</strain>
    </source>
</reference>